<proteinExistence type="predicted"/>
<dbReference type="RefSeq" id="WP_223876517.1">
    <property type="nucleotide sequence ID" value="NZ_BJDF01000015.1"/>
</dbReference>
<feature type="transmembrane region" description="Helical" evidence="1">
    <location>
        <begin position="196"/>
        <end position="212"/>
    </location>
</feature>
<accession>A0ABW1RQ25</accession>
<comment type="caution">
    <text evidence="2">The sequence shown here is derived from an EMBL/GenBank/DDBJ whole genome shotgun (WGS) entry which is preliminary data.</text>
</comment>
<evidence type="ECO:0000313" key="2">
    <source>
        <dbReference type="EMBL" id="MFC6177523.1"/>
    </source>
</evidence>
<feature type="transmembrane region" description="Helical" evidence="1">
    <location>
        <begin position="462"/>
        <end position="480"/>
    </location>
</feature>
<feature type="transmembrane region" description="Helical" evidence="1">
    <location>
        <begin position="218"/>
        <end position="235"/>
    </location>
</feature>
<name>A0ABW1RQ25_9LACO</name>
<dbReference type="EMBL" id="JBHSSF010000036">
    <property type="protein sequence ID" value="MFC6177523.1"/>
    <property type="molecule type" value="Genomic_DNA"/>
</dbReference>
<gene>
    <name evidence="2" type="ORF">ACFQAV_11790</name>
</gene>
<feature type="transmembrane region" description="Helical" evidence="1">
    <location>
        <begin position="430"/>
        <end position="450"/>
    </location>
</feature>
<protein>
    <recommendedName>
        <fullName evidence="4">Glycosyltransferase RgtA/B/C/D-like domain-containing protein</fullName>
    </recommendedName>
</protein>
<reference evidence="3" key="1">
    <citation type="journal article" date="2019" name="Int. J. Syst. Evol. Microbiol.">
        <title>The Global Catalogue of Microorganisms (GCM) 10K type strain sequencing project: providing services to taxonomists for standard genome sequencing and annotation.</title>
        <authorList>
            <consortium name="The Broad Institute Genomics Platform"/>
            <consortium name="The Broad Institute Genome Sequencing Center for Infectious Disease"/>
            <person name="Wu L."/>
            <person name="Ma J."/>
        </authorList>
    </citation>
    <scope>NUCLEOTIDE SEQUENCE [LARGE SCALE GENOMIC DNA]</scope>
    <source>
        <strain evidence="3">CCM 8927</strain>
    </source>
</reference>
<feature type="transmembrane region" description="Helical" evidence="1">
    <location>
        <begin position="114"/>
        <end position="133"/>
    </location>
</feature>
<feature type="transmembrane region" description="Helical" evidence="1">
    <location>
        <begin position="242"/>
        <end position="260"/>
    </location>
</feature>
<keyword evidence="1" id="KW-0812">Transmembrane</keyword>
<organism evidence="2 3">
    <name type="scientific">Companilactobacillus huachuanensis</name>
    <dbReference type="NCBI Taxonomy" id="2559914"/>
    <lineage>
        <taxon>Bacteria</taxon>
        <taxon>Bacillati</taxon>
        <taxon>Bacillota</taxon>
        <taxon>Bacilli</taxon>
        <taxon>Lactobacillales</taxon>
        <taxon>Lactobacillaceae</taxon>
        <taxon>Companilactobacillus</taxon>
    </lineage>
</organism>
<dbReference type="Proteomes" id="UP001596288">
    <property type="component" value="Unassembled WGS sequence"/>
</dbReference>
<feature type="transmembrane region" description="Helical" evidence="1">
    <location>
        <begin position="398"/>
        <end position="418"/>
    </location>
</feature>
<sequence length="497" mass="57086">MSKYMRIGFNKFKKYISPAMMAMILAAIISGILLFISPIHGLADNGDFYRAMNSNGVYRLPTHYSQSLDYVIPKFGIYQYYNENTAAVFTSQAMIVKFAVFLNKVFYSKTIFDIRFLAIIYYVFFLGAIYLLTKSLVFPYRRIRSYVVALLVVFIFADSSFTLYFNSFFAEPGMYIVMLYSFASILAISRDCFKKRWPMILLFFASTIFLLTVKQQNAPLALTFTVVAVGLMFLPNFKARRFAIFGGIIALLFAGAFTYSKINSEFNDVNQYQSFTHGVLMETGDPDKQLSKAGVSSQYSLMRMQEYYPRTYDTVQPGSKYVEKHLIAKTGMGWLIKYYLQNPKQFVRLLDVSTKDIMVTQVKAVGNFTRNSGHKPQEHTKYFVLFSTYAGTFFPNKYGFICLYVFGYTIVYAISCFLDFRAKRYQGVVRFLLVFGMMTIIVFIPIISVLAAGEADLAKHQFIVPITLDLTFILFISDILHHRLWNTKVADGDNDEK</sequence>
<evidence type="ECO:0008006" key="4">
    <source>
        <dbReference type="Google" id="ProtNLM"/>
    </source>
</evidence>
<keyword evidence="1" id="KW-0472">Membrane</keyword>
<evidence type="ECO:0000256" key="1">
    <source>
        <dbReference type="SAM" id="Phobius"/>
    </source>
</evidence>
<evidence type="ECO:0000313" key="3">
    <source>
        <dbReference type="Proteomes" id="UP001596288"/>
    </source>
</evidence>
<feature type="transmembrane region" description="Helical" evidence="1">
    <location>
        <begin position="172"/>
        <end position="189"/>
    </location>
</feature>
<keyword evidence="3" id="KW-1185">Reference proteome</keyword>
<feature type="transmembrane region" description="Helical" evidence="1">
    <location>
        <begin position="145"/>
        <end position="166"/>
    </location>
</feature>
<keyword evidence="1" id="KW-1133">Transmembrane helix</keyword>